<keyword evidence="1" id="KW-0472">Membrane</keyword>
<keyword evidence="1" id="KW-1133">Transmembrane helix</keyword>
<dbReference type="InterPro" id="IPR024414">
    <property type="entry name" value="Uncharacterised_PrgI"/>
</dbReference>
<dbReference type="Proteomes" id="UP000230093">
    <property type="component" value="Unassembled WGS sequence"/>
</dbReference>
<sequence length="355" mass="40134">MKQHPVPQNITSYQFRLVGDMTLKQFAELAGGLIIAYILFSLPFAPLLKWPLVVFFALFGFALAFLPIQERPLDQWIINFIKSIYSPTRYIWKRNNKTPDYLKKKDQRSFKPIKKATPATPDRQALNQYLKRYSSPIAPTGSLDKNENQRLQNISNLLQSPNHPSFPLKPMKVNQMVSQPQEPKTVITTVLTPASGDSNSTPVPNTFPNPQPKPVIEAAQPLTPPLEVESHFKKIQKSRNVYRAPHTKAIVYTPPPLSEKPNYVCGTVLSTTGKTLPNTLLEIQDHLNLTIRALKTNRLGHFYTATPLGNGEFKLKAEHQDYEFDIINFKAEGKILPPFTIRAKSEIVRPLVSSA</sequence>
<evidence type="ECO:0000313" key="2">
    <source>
        <dbReference type="EMBL" id="PIS08891.1"/>
    </source>
</evidence>
<accession>A0A2H0W8A1</accession>
<proteinExistence type="predicted"/>
<feature type="transmembrane region" description="Helical" evidence="1">
    <location>
        <begin position="26"/>
        <end position="44"/>
    </location>
</feature>
<protein>
    <recommendedName>
        <fullName evidence="4">PrgI family protein</fullName>
    </recommendedName>
</protein>
<dbReference type="EMBL" id="PEZT01000025">
    <property type="protein sequence ID" value="PIS08891.1"/>
    <property type="molecule type" value="Genomic_DNA"/>
</dbReference>
<dbReference type="AlphaFoldDB" id="A0A2H0W8A1"/>
<dbReference type="Pfam" id="PF12666">
    <property type="entry name" value="PrgI"/>
    <property type="match status" value="1"/>
</dbReference>
<evidence type="ECO:0000313" key="3">
    <source>
        <dbReference type="Proteomes" id="UP000230093"/>
    </source>
</evidence>
<reference evidence="3" key="1">
    <citation type="submission" date="2017-09" db="EMBL/GenBank/DDBJ databases">
        <title>Depth-based differentiation of microbial function through sediment-hosted aquifers and enrichment of novel symbionts in the deep terrestrial subsurface.</title>
        <authorList>
            <person name="Probst A.J."/>
            <person name="Ladd B."/>
            <person name="Jarett J.K."/>
            <person name="Geller-Mcgrath D.E."/>
            <person name="Sieber C.M.K."/>
            <person name="Emerson J.B."/>
            <person name="Anantharaman K."/>
            <person name="Thomas B.C."/>
            <person name="Malmstrom R."/>
            <person name="Stieglmeier M."/>
            <person name="Klingl A."/>
            <person name="Woyke T."/>
            <person name="Ryan C.M."/>
            <person name="Banfield J.F."/>
        </authorList>
    </citation>
    <scope>NUCLEOTIDE SEQUENCE [LARGE SCALE GENOMIC DNA]</scope>
</reference>
<feature type="transmembrane region" description="Helical" evidence="1">
    <location>
        <begin position="50"/>
        <end position="68"/>
    </location>
</feature>
<evidence type="ECO:0000256" key="1">
    <source>
        <dbReference type="SAM" id="Phobius"/>
    </source>
</evidence>
<gene>
    <name evidence="2" type="ORF">COT75_04360</name>
</gene>
<name>A0A2H0W8A1_9BACT</name>
<organism evidence="2 3">
    <name type="scientific">Candidatus Beckwithbacteria bacterium CG10_big_fil_rev_8_21_14_0_10_34_10</name>
    <dbReference type="NCBI Taxonomy" id="1974495"/>
    <lineage>
        <taxon>Bacteria</taxon>
        <taxon>Candidatus Beckwithiibacteriota</taxon>
    </lineage>
</organism>
<comment type="caution">
    <text evidence="2">The sequence shown here is derived from an EMBL/GenBank/DDBJ whole genome shotgun (WGS) entry which is preliminary data.</text>
</comment>
<keyword evidence="1" id="KW-0812">Transmembrane</keyword>
<evidence type="ECO:0008006" key="4">
    <source>
        <dbReference type="Google" id="ProtNLM"/>
    </source>
</evidence>